<comment type="caution">
    <text evidence="1">The sequence shown here is derived from an EMBL/GenBank/DDBJ whole genome shotgun (WGS) entry which is preliminary data.</text>
</comment>
<proteinExistence type="predicted"/>
<gene>
    <name evidence="1" type="ORF">ACCO45_006021</name>
</gene>
<accession>A0ACC4DX28</accession>
<protein>
    <submittedName>
        <fullName evidence="1">Uncharacterized protein</fullName>
    </submittedName>
</protein>
<name>A0ACC4DX28_PURLI</name>
<dbReference type="Proteomes" id="UP001638806">
    <property type="component" value="Unassembled WGS sequence"/>
</dbReference>
<reference evidence="1" key="1">
    <citation type="submission" date="2024-12" db="EMBL/GenBank/DDBJ databases">
        <title>Comparative genomics and development of molecular markers within Purpureocillium lilacinum and among Purpureocillium species.</title>
        <authorList>
            <person name="Yeh Z.-Y."/>
            <person name="Ni N.-T."/>
            <person name="Lo P.-H."/>
            <person name="Mushyakhwo K."/>
            <person name="Lin C.-F."/>
            <person name="Nai Y.-S."/>
        </authorList>
    </citation>
    <scope>NUCLEOTIDE SEQUENCE</scope>
    <source>
        <strain evidence="1">NCHU-NPUST-175</strain>
    </source>
</reference>
<evidence type="ECO:0000313" key="1">
    <source>
        <dbReference type="EMBL" id="KAL3960904.1"/>
    </source>
</evidence>
<keyword evidence="2" id="KW-1185">Reference proteome</keyword>
<dbReference type="EMBL" id="JBGNUJ010000004">
    <property type="protein sequence ID" value="KAL3960904.1"/>
    <property type="molecule type" value="Genomic_DNA"/>
</dbReference>
<evidence type="ECO:0000313" key="2">
    <source>
        <dbReference type="Proteomes" id="UP001638806"/>
    </source>
</evidence>
<sequence>MKFTAAVVLAAAAGASAHYKGNATVVTEVVDVYTTYCPAPTEITHGTKTYTVTEPTTLTITDCPCTITKPVITTSSVACNTCGGYTNSTAPTGAPSTAVPPPVGTGSVTPLSLPLPSPPLVLARPPPSPALAWPVSSVLPLSSCKSTNYHASRSTPHLRFLLFDKYLSRGSLVQI</sequence>
<organism evidence="1 2">
    <name type="scientific">Purpureocillium lilacinum</name>
    <name type="common">Paecilomyces lilacinus</name>
    <dbReference type="NCBI Taxonomy" id="33203"/>
    <lineage>
        <taxon>Eukaryota</taxon>
        <taxon>Fungi</taxon>
        <taxon>Dikarya</taxon>
        <taxon>Ascomycota</taxon>
        <taxon>Pezizomycotina</taxon>
        <taxon>Sordariomycetes</taxon>
        <taxon>Hypocreomycetidae</taxon>
        <taxon>Hypocreales</taxon>
        <taxon>Ophiocordycipitaceae</taxon>
        <taxon>Purpureocillium</taxon>
    </lineage>
</organism>